<dbReference type="EMBL" id="AP007203">
    <property type="protein sequence ID" value="BAD26555.1"/>
    <property type="molecule type" value="Genomic_DNA"/>
</dbReference>
<organism evidence="3 4">
    <name type="scientific">Oryza sativa subsp. japonica</name>
    <name type="common">Rice</name>
    <dbReference type="NCBI Taxonomy" id="39947"/>
    <lineage>
        <taxon>Eukaryota</taxon>
        <taxon>Viridiplantae</taxon>
        <taxon>Streptophyta</taxon>
        <taxon>Embryophyta</taxon>
        <taxon>Tracheophyta</taxon>
        <taxon>Spermatophyta</taxon>
        <taxon>Magnoliopsida</taxon>
        <taxon>Liliopsida</taxon>
        <taxon>Poales</taxon>
        <taxon>Poaceae</taxon>
        <taxon>BOP clade</taxon>
        <taxon>Oryzoideae</taxon>
        <taxon>Oryzeae</taxon>
        <taxon>Oryzinae</taxon>
        <taxon>Oryza</taxon>
        <taxon>Oryza sativa</taxon>
    </lineage>
</organism>
<gene>
    <name evidence="3" type="ORF">OSJNBb0012J10.5</name>
    <name evidence="2" type="ORF">P0048B08.29</name>
</gene>
<feature type="region of interest" description="Disordered" evidence="1">
    <location>
        <begin position="28"/>
        <end position="131"/>
    </location>
</feature>
<dbReference type="Proteomes" id="UP000000763">
    <property type="component" value="Chromosome 2"/>
</dbReference>
<reference evidence="2" key="1">
    <citation type="submission" date="2002-03" db="EMBL/GenBank/DDBJ databases">
        <title>Oryza sativa nipponbare(GA3) genomic DNA, chromosome 2, PAC clone:P0048B08.</title>
        <authorList>
            <person name="Sasaki T."/>
            <person name="Matsumoto T."/>
            <person name="Yamamoto K."/>
        </authorList>
    </citation>
    <scope>NUCLEOTIDE SEQUENCE</scope>
</reference>
<accession>Q6H3Z4</accession>
<evidence type="ECO:0000256" key="1">
    <source>
        <dbReference type="SAM" id="MobiDB-lite"/>
    </source>
</evidence>
<dbReference type="AlphaFoldDB" id="Q6H3Z4"/>
<dbReference type="EMBL" id="AP004868">
    <property type="protein sequence ID" value="BAD25585.1"/>
    <property type="molecule type" value="Genomic_DNA"/>
</dbReference>
<reference evidence="4" key="4">
    <citation type="journal article" date="2008" name="Nucleic Acids Res.">
        <title>The rice annotation project database (RAP-DB): 2008 update.</title>
        <authorList>
            <consortium name="The rice annotation project (RAP)"/>
        </authorList>
    </citation>
    <scope>GENOME REANNOTATION</scope>
    <source>
        <strain evidence="4">cv. Nipponbare</strain>
    </source>
</reference>
<feature type="compositionally biased region" description="Basic and acidic residues" evidence="1">
    <location>
        <begin position="28"/>
        <end position="46"/>
    </location>
</feature>
<evidence type="ECO:0000313" key="2">
    <source>
        <dbReference type="EMBL" id="BAD25585.1"/>
    </source>
</evidence>
<evidence type="ECO:0000313" key="4">
    <source>
        <dbReference type="Proteomes" id="UP000000763"/>
    </source>
</evidence>
<proteinExistence type="predicted"/>
<reference evidence="4" key="3">
    <citation type="journal article" date="2005" name="Nature">
        <title>The map-based sequence of the rice genome.</title>
        <authorList>
            <consortium name="International rice genome sequencing project (IRGSP)"/>
            <person name="Matsumoto T."/>
            <person name="Wu J."/>
            <person name="Kanamori H."/>
            <person name="Katayose Y."/>
            <person name="Fujisawa M."/>
            <person name="Namiki N."/>
            <person name="Mizuno H."/>
            <person name="Yamamoto K."/>
            <person name="Antonio B.A."/>
            <person name="Baba T."/>
            <person name="Sakata K."/>
            <person name="Nagamura Y."/>
            <person name="Aoki H."/>
            <person name="Arikawa K."/>
            <person name="Arita K."/>
            <person name="Bito T."/>
            <person name="Chiden Y."/>
            <person name="Fujitsuka N."/>
            <person name="Fukunaka R."/>
            <person name="Hamada M."/>
            <person name="Harada C."/>
            <person name="Hayashi A."/>
            <person name="Hijishita S."/>
            <person name="Honda M."/>
            <person name="Hosokawa S."/>
            <person name="Ichikawa Y."/>
            <person name="Idonuma A."/>
            <person name="Iijima M."/>
            <person name="Ikeda M."/>
            <person name="Ikeno M."/>
            <person name="Ito K."/>
            <person name="Ito S."/>
            <person name="Ito T."/>
            <person name="Ito Y."/>
            <person name="Ito Y."/>
            <person name="Iwabuchi A."/>
            <person name="Kamiya K."/>
            <person name="Karasawa W."/>
            <person name="Kurita K."/>
            <person name="Katagiri S."/>
            <person name="Kikuta A."/>
            <person name="Kobayashi H."/>
            <person name="Kobayashi N."/>
            <person name="Machita K."/>
            <person name="Maehara T."/>
            <person name="Masukawa M."/>
            <person name="Mizubayashi T."/>
            <person name="Mukai Y."/>
            <person name="Nagasaki H."/>
            <person name="Nagata Y."/>
            <person name="Naito S."/>
            <person name="Nakashima M."/>
            <person name="Nakama Y."/>
            <person name="Nakamichi Y."/>
            <person name="Nakamura M."/>
            <person name="Meguro A."/>
            <person name="Negishi M."/>
            <person name="Ohta I."/>
            <person name="Ohta T."/>
            <person name="Okamoto M."/>
            <person name="Ono N."/>
            <person name="Saji S."/>
            <person name="Sakaguchi M."/>
            <person name="Sakai K."/>
            <person name="Shibata M."/>
            <person name="Shimokawa T."/>
            <person name="Song J."/>
            <person name="Takazaki Y."/>
            <person name="Terasawa K."/>
            <person name="Tsugane M."/>
            <person name="Tsuji K."/>
            <person name="Ueda S."/>
            <person name="Waki K."/>
            <person name="Yamagata H."/>
            <person name="Yamamoto M."/>
            <person name="Yamamoto S."/>
            <person name="Yamane H."/>
            <person name="Yoshiki S."/>
            <person name="Yoshihara R."/>
            <person name="Yukawa K."/>
            <person name="Zhong H."/>
            <person name="Yano M."/>
            <person name="Yuan Q."/>
            <person name="Ouyang S."/>
            <person name="Liu J."/>
            <person name="Jones K.M."/>
            <person name="Gansberger K."/>
            <person name="Moffat K."/>
            <person name="Hill J."/>
            <person name="Bera J."/>
            <person name="Fadrosh D."/>
            <person name="Jin S."/>
            <person name="Johri S."/>
            <person name="Kim M."/>
            <person name="Overton L."/>
            <person name="Reardon M."/>
            <person name="Tsitrin T."/>
            <person name="Vuong H."/>
            <person name="Weaver B."/>
            <person name="Ciecko A."/>
            <person name="Tallon L."/>
            <person name="Jackson J."/>
            <person name="Pai G."/>
            <person name="Aken S.V."/>
            <person name="Utterback T."/>
            <person name="Reidmuller S."/>
            <person name="Feldblyum T."/>
            <person name="Hsiao J."/>
            <person name="Zismann V."/>
            <person name="Iobst S."/>
            <person name="de Vazeille A.R."/>
            <person name="Buell C.R."/>
            <person name="Ying K."/>
            <person name="Li Y."/>
            <person name="Lu T."/>
            <person name="Huang Y."/>
            <person name="Zhao Q."/>
            <person name="Feng Q."/>
            <person name="Zhang L."/>
            <person name="Zhu J."/>
            <person name="Weng Q."/>
            <person name="Mu J."/>
            <person name="Lu Y."/>
            <person name="Fan D."/>
            <person name="Liu Y."/>
            <person name="Guan J."/>
            <person name="Zhang Y."/>
            <person name="Yu S."/>
            <person name="Liu X."/>
            <person name="Zhang Y."/>
            <person name="Hong G."/>
            <person name="Han B."/>
            <person name="Choisne N."/>
            <person name="Demange N."/>
            <person name="Orjeda G."/>
            <person name="Samain S."/>
            <person name="Cattolico L."/>
            <person name="Pelletier E."/>
            <person name="Couloux A."/>
            <person name="Segurens B."/>
            <person name="Wincker P."/>
            <person name="D'Hont A."/>
            <person name="Scarpelli C."/>
            <person name="Weissenbach J."/>
            <person name="Salanoubat M."/>
            <person name="Quetier F."/>
            <person name="Yu Y."/>
            <person name="Kim H.R."/>
            <person name="Rambo T."/>
            <person name="Currie J."/>
            <person name="Collura K."/>
            <person name="Luo M."/>
            <person name="Yang T."/>
            <person name="Ammiraju J.S.S."/>
            <person name="Engler F."/>
            <person name="Soderlund C."/>
            <person name="Wing R.A."/>
            <person name="Palmer L.E."/>
            <person name="de la Bastide M."/>
            <person name="Spiegel L."/>
            <person name="Nascimento L."/>
            <person name="Zutavern T."/>
            <person name="O'Shaughnessy A."/>
            <person name="Dike S."/>
            <person name="Dedhia N."/>
            <person name="Preston R."/>
            <person name="Balija V."/>
            <person name="McCombie W.R."/>
            <person name="Chow T."/>
            <person name="Chen H."/>
            <person name="Chung M."/>
            <person name="Chen C."/>
            <person name="Shaw J."/>
            <person name="Wu H."/>
            <person name="Hsiao K."/>
            <person name="Chao Y."/>
            <person name="Chu M."/>
            <person name="Cheng C."/>
            <person name="Hour A."/>
            <person name="Lee P."/>
            <person name="Lin S."/>
            <person name="Lin Y."/>
            <person name="Liou J."/>
            <person name="Liu S."/>
            <person name="Hsing Y."/>
            <person name="Raghuvanshi S."/>
            <person name="Mohanty A."/>
            <person name="Bharti A.K."/>
            <person name="Gaur A."/>
            <person name="Gupta V."/>
            <person name="Kumar D."/>
            <person name="Ravi V."/>
            <person name="Vij S."/>
            <person name="Kapur A."/>
            <person name="Khurana P."/>
            <person name="Khurana P."/>
            <person name="Khurana J.P."/>
            <person name="Tyagi A.K."/>
            <person name="Gaikwad K."/>
            <person name="Singh A."/>
            <person name="Dalal V."/>
            <person name="Srivastava S."/>
            <person name="Dixit A."/>
            <person name="Pal A.K."/>
            <person name="Ghazi I.A."/>
            <person name="Yadav M."/>
            <person name="Pandit A."/>
            <person name="Bhargava A."/>
            <person name="Sureshbabu K."/>
            <person name="Batra K."/>
            <person name="Sharma T.R."/>
            <person name="Mohapatra T."/>
            <person name="Singh N.K."/>
            <person name="Messing J."/>
            <person name="Nelson A.B."/>
            <person name="Fuks G."/>
            <person name="Kavchok S."/>
            <person name="Keizer G."/>
            <person name="Linton E."/>
            <person name="Llaca V."/>
            <person name="Song R."/>
            <person name="Tanyolac B."/>
            <person name="Young S."/>
            <person name="Ho-Il K."/>
            <person name="Hahn J.H."/>
            <person name="Sangsakoo G."/>
            <person name="Vanavichit A."/>
            <person name="de Mattos Luiz.A.T."/>
            <person name="Zimmer P.D."/>
            <person name="Malone G."/>
            <person name="Dellagostin O."/>
            <person name="de Oliveira A.C."/>
            <person name="Bevan M."/>
            <person name="Bancroft I."/>
            <person name="Minx P."/>
            <person name="Cordum H."/>
            <person name="Wilson R."/>
            <person name="Cheng Z."/>
            <person name="Jin W."/>
            <person name="Jiang J."/>
            <person name="Leong S.A."/>
            <person name="Iwama H."/>
            <person name="Gojobori T."/>
            <person name="Itoh T."/>
            <person name="Niimura Y."/>
            <person name="Fujii Y."/>
            <person name="Habara T."/>
            <person name="Sakai H."/>
            <person name="Sato Y."/>
            <person name="Wilson G."/>
            <person name="Kumar K."/>
            <person name="McCouch S."/>
            <person name="Juretic N."/>
            <person name="Hoen D."/>
            <person name="Wright S."/>
            <person name="Bruskiewich R."/>
            <person name="Bureau T."/>
            <person name="Miyao A."/>
            <person name="Hirochika H."/>
            <person name="Nishikawa T."/>
            <person name="Kadowaki K."/>
            <person name="Sugiura M."/>
            <person name="Burr B."/>
            <person name="Sasaki T."/>
        </authorList>
    </citation>
    <scope>NUCLEOTIDE SEQUENCE [LARGE SCALE GENOMIC DNA]</scope>
    <source>
        <strain evidence="4">cv. Nipponbare</strain>
    </source>
</reference>
<reference evidence="3" key="2">
    <citation type="submission" date="2004-06" db="EMBL/GenBank/DDBJ databases">
        <title>Oryza sativa nipponbare(GA3) genomic DNA, chromosome 2, BAC clone:OSJNBb0012J10.</title>
        <authorList>
            <person name="Sasaki T."/>
            <person name="Matsumoto T."/>
            <person name="Fujisawa M."/>
        </authorList>
    </citation>
    <scope>NUCLEOTIDE SEQUENCE</scope>
</reference>
<evidence type="ECO:0000313" key="3">
    <source>
        <dbReference type="EMBL" id="BAD26555.1"/>
    </source>
</evidence>
<protein>
    <submittedName>
        <fullName evidence="3">Uncharacterized protein</fullName>
    </submittedName>
</protein>
<sequence>MAARSCRAAAGIGLCAFGTATELLRKLKEARESEEGERKRALPNRDGRRHARPMARGEPSGLGPGKGRKTGARSLASRVLARTGLPGGLGRTATEGGQPCVSARGDARARPDSNGDGGKPALGGELDEREK</sequence>
<name>Q6H3Z4_ORYSJ</name>